<dbReference type="Proteomes" id="UP001385951">
    <property type="component" value="Unassembled WGS sequence"/>
</dbReference>
<feature type="transmembrane region" description="Helical" evidence="2">
    <location>
        <begin position="274"/>
        <end position="296"/>
    </location>
</feature>
<evidence type="ECO:0000313" key="4">
    <source>
        <dbReference type="Proteomes" id="UP001385951"/>
    </source>
</evidence>
<reference evidence="3 4" key="1">
    <citation type="submission" date="2022-09" db="EMBL/GenBank/DDBJ databases">
        <authorList>
            <person name="Palmer J.M."/>
        </authorList>
    </citation>
    <scope>NUCLEOTIDE SEQUENCE [LARGE SCALE GENOMIC DNA]</scope>
    <source>
        <strain evidence="3 4">DSM 7382</strain>
    </source>
</reference>
<evidence type="ECO:0000256" key="1">
    <source>
        <dbReference type="SAM" id="MobiDB-lite"/>
    </source>
</evidence>
<evidence type="ECO:0000256" key="2">
    <source>
        <dbReference type="SAM" id="Phobius"/>
    </source>
</evidence>
<name>A0AAW0GJA5_9APHY</name>
<keyword evidence="2" id="KW-0472">Membrane</keyword>
<accession>A0AAW0GJA5</accession>
<gene>
    <name evidence="3" type="ORF">QCA50_006975</name>
</gene>
<protein>
    <submittedName>
        <fullName evidence="3">Uncharacterized protein</fullName>
    </submittedName>
</protein>
<feature type="region of interest" description="Disordered" evidence="1">
    <location>
        <begin position="76"/>
        <end position="114"/>
    </location>
</feature>
<comment type="caution">
    <text evidence="3">The sequence shown here is derived from an EMBL/GenBank/DDBJ whole genome shotgun (WGS) entry which is preliminary data.</text>
</comment>
<evidence type="ECO:0000313" key="3">
    <source>
        <dbReference type="EMBL" id="KAK7690318.1"/>
    </source>
</evidence>
<feature type="region of interest" description="Disordered" evidence="1">
    <location>
        <begin position="1"/>
        <end position="51"/>
    </location>
</feature>
<keyword evidence="2" id="KW-1133">Transmembrane helix</keyword>
<sequence>MAPETIYQTPPLAGRPPFATDDDSVYNNQPQTPTRRMRQPPPPDPNARTSAYNVYDNYMDEKGGNRDSGIGALGMGFMNGDMDDEDPFDDSHKATKQQTYPDEKQQLKQHYQQQQQPIPLAAPKPGYAAPVAALTLPSPAASPDGRQTSSHSPVKPLTLVTNMNGANPRVPPPAAINVPSTPHPLQPPMTPIMPIFARPAEANQRDVKFASGTPILRGDKEDTLLPRRQSQWGEKGDNFWRRFSMVVKVEDTNHHKESNWLKKTKNGNAHTSRWVWIFGVILLLAIAGGIGLGWWISHNNTTHSAPTAIGGSANQKALTTETAATIAGALATTSSPHVSPTHTVARRALPTPHIPGPLPPIEGLGEKITEKVPAGIPVAHKRHKRHALNRTLH</sequence>
<dbReference type="EMBL" id="JASBNA010000007">
    <property type="protein sequence ID" value="KAK7690318.1"/>
    <property type="molecule type" value="Genomic_DNA"/>
</dbReference>
<organism evidence="3 4">
    <name type="scientific">Cerrena zonata</name>
    <dbReference type="NCBI Taxonomy" id="2478898"/>
    <lineage>
        <taxon>Eukaryota</taxon>
        <taxon>Fungi</taxon>
        <taxon>Dikarya</taxon>
        <taxon>Basidiomycota</taxon>
        <taxon>Agaricomycotina</taxon>
        <taxon>Agaricomycetes</taxon>
        <taxon>Polyporales</taxon>
        <taxon>Cerrenaceae</taxon>
        <taxon>Cerrena</taxon>
    </lineage>
</organism>
<proteinExistence type="predicted"/>
<keyword evidence="2" id="KW-0812">Transmembrane</keyword>
<dbReference type="AlphaFoldDB" id="A0AAW0GJA5"/>
<keyword evidence="4" id="KW-1185">Reference proteome</keyword>